<dbReference type="EMBL" id="OX465080">
    <property type="protein sequence ID" value="CAI9280545.1"/>
    <property type="molecule type" value="Genomic_DNA"/>
</dbReference>
<organism evidence="1 2">
    <name type="scientific">Lactuca saligna</name>
    <name type="common">Willowleaf lettuce</name>
    <dbReference type="NCBI Taxonomy" id="75948"/>
    <lineage>
        <taxon>Eukaryota</taxon>
        <taxon>Viridiplantae</taxon>
        <taxon>Streptophyta</taxon>
        <taxon>Embryophyta</taxon>
        <taxon>Tracheophyta</taxon>
        <taxon>Spermatophyta</taxon>
        <taxon>Magnoliopsida</taxon>
        <taxon>eudicotyledons</taxon>
        <taxon>Gunneridae</taxon>
        <taxon>Pentapetalae</taxon>
        <taxon>asterids</taxon>
        <taxon>campanulids</taxon>
        <taxon>Asterales</taxon>
        <taxon>Asteraceae</taxon>
        <taxon>Cichorioideae</taxon>
        <taxon>Cichorieae</taxon>
        <taxon>Lactucinae</taxon>
        <taxon>Lactuca</taxon>
    </lineage>
</organism>
<protein>
    <submittedName>
        <fullName evidence="1">Uncharacterized protein</fullName>
    </submittedName>
</protein>
<proteinExistence type="predicted"/>
<gene>
    <name evidence="1" type="ORF">LSALG_LOCUS20285</name>
</gene>
<evidence type="ECO:0000313" key="1">
    <source>
        <dbReference type="EMBL" id="CAI9280545.1"/>
    </source>
</evidence>
<reference evidence="1" key="1">
    <citation type="submission" date="2023-04" db="EMBL/GenBank/DDBJ databases">
        <authorList>
            <person name="Vijverberg K."/>
            <person name="Xiong W."/>
            <person name="Schranz E."/>
        </authorList>
    </citation>
    <scope>NUCLEOTIDE SEQUENCE</scope>
</reference>
<keyword evidence="2" id="KW-1185">Reference proteome</keyword>
<evidence type="ECO:0000313" key="2">
    <source>
        <dbReference type="Proteomes" id="UP001177003"/>
    </source>
</evidence>
<sequence length="111" mass="12556">MVKEDIFLYVETTKQAREDVNLKLEELRVDMAKEVDAISHDFSTLHTKVDIIAAVMTNVVKWYQSLLPKVNKIAELNTQSFSKVEDSLINHKDLVLKIGSSSSQITPHSLS</sequence>
<dbReference type="AlphaFoldDB" id="A0AA35YUS0"/>
<dbReference type="Proteomes" id="UP001177003">
    <property type="component" value="Chromosome 4"/>
</dbReference>
<name>A0AA35YUS0_LACSI</name>
<accession>A0AA35YUS0</accession>